<evidence type="ECO:0000256" key="3">
    <source>
        <dbReference type="SAM" id="MobiDB-lite"/>
    </source>
</evidence>
<evidence type="ECO:0000256" key="4">
    <source>
        <dbReference type="SAM" id="SignalP"/>
    </source>
</evidence>
<dbReference type="RefSeq" id="WP_132419975.1">
    <property type="nucleotide sequence ID" value="NZ_SKFG01000030.1"/>
</dbReference>
<comment type="caution">
    <text evidence="6">The sequence shown here is derived from an EMBL/GenBank/DDBJ whole genome shotgun (WGS) entry which is preliminary data.</text>
</comment>
<dbReference type="PANTHER" id="PTHR30535:SF34">
    <property type="entry name" value="MOLYBDATE-BINDING PROTEIN MOLA"/>
    <property type="match status" value="1"/>
</dbReference>
<proteinExistence type="inferred from homology"/>
<dbReference type="PROSITE" id="PS51257">
    <property type="entry name" value="PROKAR_LIPOPROTEIN"/>
    <property type="match status" value="1"/>
</dbReference>
<feature type="region of interest" description="Disordered" evidence="3">
    <location>
        <begin position="32"/>
        <end position="55"/>
    </location>
</feature>
<organism evidence="6 7">
    <name type="scientific">Paenibacillus albiflavus</name>
    <dbReference type="NCBI Taxonomy" id="2545760"/>
    <lineage>
        <taxon>Bacteria</taxon>
        <taxon>Bacillati</taxon>
        <taxon>Bacillota</taxon>
        <taxon>Bacilli</taxon>
        <taxon>Bacillales</taxon>
        <taxon>Paenibacillaceae</taxon>
        <taxon>Paenibacillus</taxon>
    </lineage>
</organism>
<reference evidence="6 7" key="1">
    <citation type="submission" date="2019-03" db="EMBL/GenBank/DDBJ databases">
        <authorList>
            <person name="Kim M.K.M."/>
        </authorList>
    </citation>
    <scope>NUCLEOTIDE SEQUENCE [LARGE SCALE GENOMIC DNA]</scope>
    <source>
        <strain evidence="6 7">18JY21-1</strain>
    </source>
</reference>
<feature type="domain" description="Fe/B12 periplasmic-binding" evidence="5">
    <location>
        <begin position="79"/>
        <end position="335"/>
    </location>
</feature>
<dbReference type="Gene3D" id="3.40.50.1980">
    <property type="entry name" value="Nitrogenase molybdenum iron protein domain"/>
    <property type="match status" value="2"/>
</dbReference>
<dbReference type="InterPro" id="IPR054828">
    <property type="entry name" value="Vit_B12_bind_prot"/>
</dbReference>
<dbReference type="PROSITE" id="PS50983">
    <property type="entry name" value="FE_B12_PBP"/>
    <property type="match status" value="1"/>
</dbReference>
<keyword evidence="7" id="KW-1185">Reference proteome</keyword>
<accession>A0A4R4E4J8</accession>
<evidence type="ECO:0000313" key="7">
    <source>
        <dbReference type="Proteomes" id="UP000295418"/>
    </source>
</evidence>
<name>A0A4R4E4J8_9BACL</name>
<dbReference type="EMBL" id="SKFG01000030">
    <property type="protein sequence ID" value="TCZ73773.1"/>
    <property type="molecule type" value="Genomic_DNA"/>
</dbReference>
<feature type="signal peptide" evidence="4">
    <location>
        <begin position="1"/>
        <end position="27"/>
    </location>
</feature>
<dbReference type="NCBIfam" id="NF038402">
    <property type="entry name" value="TroA_like"/>
    <property type="match status" value="1"/>
</dbReference>
<dbReference type="InterPro" id="IPR050902">
    <property type="entry name" value="ABC_Transporter_SBP"/>
</dbReference>
<evidence type="ECO:0000313" key="6">
    <source>
        <dbReference type="EMBL" id="TCZ73773.1"/>
    </source>
</evidence>
<dbReference type="CDD" id="cd01143">
    <property type="entry name" value="YvrC"/>
    <property type="match status" value="1"/>
</dbReference>
<gene>
    <name evidence="6" type="ORF">E0485_20705</name>
</gene>
<dbReference type="InterPro" id="IPR002491">
    <property type="entry name" value="ABC_transptr_periplasmic_BD"/>
</dbReference>
<dbReference type="GO" id="GO:0071281">
    <property type="term" value="P:cellular response to iron ion"/>
    <property type="evidence" value="ECO:0007669"/>
    <property type="project" value="TreeGrafter"/>
</dbReference>
<comment type="similarity">
    <text evidence="1">Belongs to the bacterial solute-binding protein 8 family.</text>
</comment>
<protein>
    <submittedName>
        <fullName evidence="6">Cobalamin-binding protein</fullName>
    </submittedName>
</protein>
<dbReference type="OrthoDB" id="9816357at2"/>
<dbReference type="Pfam" id="PF01497">
    <property type="entry name" value="Peripla_BP_2"/>
    <property type="match status" value="1"/>
</dbReference>
<dbReference type="SUPFAM" id="SSF53807">
    <property type="entry name" value="Helical backbone' metal receptor"/>
    <property type="match status" value="1"/>
</dbReference>
<evidence type="ECO:0000256" key="1">
    <source>
        <dbReference type="ARBA" id="ARBA00008814"/>
    </source>
</evidence>
<keyword evidence="2 4" id="KW-0732">Signal</keyword>
<feature type="compositionally biased region" description="Low complexity" evidence="3">
    <location>
        <begin position="32"/>
        <end position="50"/>
    </location>
</feature>
<sequence>MKTDLRKNKLFMSLLTASLLVVMTACGAKTADPAATATPTPAAATTPAPEAKADAHTQYPLTVKDATGQEFKFDKAPERIVSVSPAETESLFALGLGDKIVGVSDYDDYPEEAKSKPKMGSITKPTVEALIGAKPDIVFTGVSMKEATVEELRKVGIQIFKVEPKTLDDVMNNIVLYGQITDANEAAQKIVTKMKQEIELVQSAVKDVKPEDRKKVLLEFSPGWTVGKGEFMSELITIAGGVNVAAELGITGWAEMNEELIIQQNPQVILYADKLVDDKSKKTLETLIRERASWSKVDAIVKNQLFGLDVNSLSRPGPRVTEGLLQVAKALYPDLVK</sequence>
<evidence type="ECO:0000259" key="5">
    <source>
        <dbReference type="PROSITE" id="PS50983"/>
    </source>
</evidence>
<dbReference type="AlphaFoldDB" id="A0A4R4E4J8"/>
<dbReference type="Proteomes" id="UP000295418">
    <property type="component" value="Unassembled WGS sequence"/>
</dbReference>
<dbReference type="PANTHER" id="PTHR30535">
    <property type="entry name" value="VITAMIN B12-BINDING PROTEIN"/>
    <property type="match status" value="1"/>
</dbReference>
<evidence type="ECO:0000256" key="2">
    <source>
        <dbReference type="ARBA" id="ARBA00022729"/>
    </source>
</evidence>
<feature type="chain" id="PRO_5039619192" evidence="4">
    <location>
        <begin position="28"/>
        <end position="337"/>
    </location>
</feature>